<name>A0A8J1TBE1_OWEFU</name>
<dbReference type="OrthoDB" id="2190159at2759"/>
<dbReference type="Proteomes" id="UP000749559">
    <property type="component" value="Unassembled WGS sequence"/>
</dbReference>
<gene>
    <name evidence="7" type="ORF">OFUS_LOCUS8919</name>
</gene>
<organism evidence="7 8">
    <name type="scientific">Owenia fusiformis</name>
    <name type="common">Polychaete worm</name>
    <dbReference type="NCBI Taxonomy" id="6347"/>
    <lineage>
        <taxon>Eukaryota</taxon>
        <taxon>Metazoa</taxon>
        <taxon>Spiralia</taxon>
        <taxon>Lophotrochozoa</taxon>
        <taxon>Annelida</taxon>
        <taxon>Polychaeta</taxon>
        <taxon>Sedentaria</taxon>
        <taxon>Canalipalpata</taxon>
        <taxon>Sabellida</taxon>
        <taxon>Oweniida</taxon>
        <taxon>Oweniidae</taxon>
        <taxon>Owenia</taxon>
    </lineage>
</organism>
<comment type="similarity">
    <text evidence="2">Belongs to the ERF4 family.</text>
</comment>
<dbReference type="PANTHER" id="PTHR13254">
    <property type="entry name" value="GOLGI AUTOANTIGEN, GOLGIN SUBFAMILY A, 7"/>
    <property type="match status" value="1"/>
</dbReference>
<dbReference type="PANTHER" id="PTHR13254:SF0">
    <property type="entry name" value="GOLGIN SUBFAMILY A MEMBER 7_ERF4 DOMAIN-CONTAINING PROTEIN"/>
    <property type="match status" value="1"/>
</dbReference>
<evidence type="ECO:0000256" key="4">
    <source>
        <dbReference type="ARBA" id="ARBA00018463"/>
    </source>
</evidence>
<evidence type="ECO:0000313" key="8">
    <source>
        <dbReference type="Proteomes" id="UP000749559"/>
    </source>
</evidence>
<evidence type="ECO:0000256" key="6">
    <source>
        <dbReference type="ARBA" id="ARBA00023136"/>
    </source>
</evidence>
<evidence type="ECO:0000256" key="5">
    <source>
        <dbReference type="ARBA" id="ARBA00022824"/>
    </source>
</evidence>
<comment type="subcellular location">
    <subcellularLocation>
        <location evidence="1">Endoplasmic reticulum membrane</location>
        <topology evidence="1">Peripheral membrane protein</topology>
    </subcellularLocation>
</comment>
<reference evidence="7" key="1">
    <citation type="submission" date="2022-03" db="EMBL/GenBank/DDBJ databases">
        <authorList>
            <person name="Martin C."/>
        </authorList>
    </citation>
    <scope>NUCLEOTIDE SEQUENCE</scope>
</reference>
<comment type="caution">
    <text evidence="7">The sequence shown here is derived from an EMBL/GenBank/DDBJ whole genome shotgun (WGS) entry which is preliminary data.</text>
</comment>
<accession>A0A8J1TBE1</accession>
<dbReference type="GO" id="GO:0002178">
    <property type="term" value="C:palmitoyltransferase complex"/>
    <property type="evidence" value="ECO:0007669"/>
    <property type="project" value="TreeGrafter"/>
</dbReference>
<comment type="subunit">
    <text evidence="3">Interacts with ERF2.</text>
</comment>
<evidence type="ECO:0000313" key="7">
    <source>
        <dbReference type="EMBL" id="CAH1782474.1"/>
    </source>
</evidence>
<keyword evidence="6" id="KW-0472">Membrane</keyword>
<dbReference type="InterPro" id="IPR051371">
    <property type="entry name" value="Ras_palmitoyltransferase"/>
</dbReference>
<evidence type="ECO:0000256" key="2">
    <source>
        <dbReference type="ARBA" id="ARBA00007732"/>
    </source>
</evidence>
<dbReference type="InterPro" id="IPR019383">
    <property type="entry name" value="Golgin_A_7/ERF4"/>
</dbReference>
<keyword evidence="5" id="KW-0256">Endoplasmic reticulum</keyword>
<keyword evidence="8" id="KW-1185">Reference proteome</keyword>
<dbReference type="GO" id="GO:0006612">
    <property type="term" value="P:protein targeting to membrane"/>
    <property type="evidence" value="ECO:0007669"/>
    <property type="project" value="TreeGrafter"/>
</dbReference>
<dbReference type="Pfam" id="PF10256">
    <property type="entry name" value="Erf4"/>
    <property type="match status" value="1"/>
</dbReference>
<sequence length="147" mass="16829">MANQGNNIDDMGRIPPPNCTKIFISRDFSEGTTVKFLTKFPTELEGKIDKKDFDATMNRLNELYTEAESLSSKSYCESCFACLSAYLVYMCMDTHYEKVLKKIGRFLQDQNDNVYLPRGLMLIDPIERGLRCLEICILTETSPSITR</sequence>
<dbReference type="AlphaFoldDB" id="A0A8J1TBE1"/>
<protein>
    <recommendedName>
        <fullName evidence="4">Ras modification protein ERF4</fullName>
    </recommendedName>
</protein>
<dbReference type="EMBL" id="CAIIXF020000005">
    <property type="protein sequence ID" value="CAH1782474.1"/>
    <property type="molecule type" value="Genomic_DNA"/>
</dbReference>
<proteinExistence type="inferred from homology"/>
<evidence type="ECO:0000256" key="1">
    <source>
        <dbReference type="ARBA" id="ARBA00004406"/>
    </source>
</evidence>
<evidence type="ECO:0000256" key="3">
    <source>
        <dbReference type="ARBA" id="ARBA00011396"/>
    </source>
</evidence>
<dbReference type="GO" id="GO:0005789">
    <property type="term" value="C:endoplasmic reticulum membrane"/>
    <property type="evidence" value="ECO:0007669"/>
    <property type="project" value="UniProtKB-SubCell"/>
</dbReference>